<feature type="domain" description="LysM" evidence="3">
    <location>
        <begin position="293"/>
        <end position="337"/>
    </location>
</feature>
<dbReference type="Gene3D" id="3.10.350.10">
    <property type="entry name" value="LysM domain"/>
    <property type="match status" value="1"/>
</dbReference>
<dbReference type="OrthoDB" id="2107166at2759"/>
<reference evidence="4" key="1">
    <citation type="journal article" date="2021" name="Nat. Commun.">
        <title>Genetic determinants of endophytism in the Arabidopsis root mycobiome.</title>
        <authorList>
            <person name="Mesny F."/>
            <person name="Miyauchi S."/>
            <person name="Thiergart T."/>
            <person name="Pickel B."/>
            <person name="Atanasova L."/>
            <person name="Karlsson M."/>
            <person name="Huettel B."/>
            <person name="Barry K.W."/>
            <person name="Haridas S."/>
            <person name="Chen C."/>
            <person name="Bauer D."/>
            <person name="Andreopoulos W."/>
            <person name="Pangilinan J."/>
            <person name="LaButti K."/>
            <person name="Riley R."/>
            <person name="Lipzen A."/>
            <person name="Clum A."/>
            <person name="Drula E."/>
            <person name="Henrissat B."/>
            <person name="Kohler A."/>
            <person name="Grigoriev I.V."/>
            <person name="Martin F.M."/>
            <person name="Hacquard S."/>
        </authorList>
    </citation>
    <scope>NUCLEOTIDE SEQUENCE</scope>
    <source>
        <strain evidence="4">MPI-CAGE-AT-0021</strain>
    </source>
</reference>
<dbReference type="GO" id="GO:0019867">
    <property type="term" value="C:outer membrane"/>
    <property type="evidence" value="ECO:0007669"/>
    <property type="project" value="InterPro"/>
</dbReference>
<dbReference type="InterPro" id="IPR008816">
    <property type="entry name" value="Gly_zipper_2TM_dom"/>
</dbReference>
<feature type="compositionally biased region" description="Basic and acidic residues" evidence="2">
    <location>
        <begin position="162"/>
        <end position="193"/>
    </location>
</feature>
<dbReference type="Proteomes" id="UP000717696">
    <property type="component" value="Unassembled WGS sequence"/>
</dbReference>
<dbReference type="Pfam" id="PF08881">
    <property type="entry name" value="CVNH"/>
    <property type="match status" value="1"/>
</dbReference>
<feature type="compositionally biased region" description="Basic and acidic residues" evidence="2">
    <location>
        <begin position="78"/>
        <end position="118"/>
    </location>
</feature>
<evidence type="ECO:0000313" key="5">
    <source>
        <dbReference type="Proteomes" id="UP000717696"/>
    </source>
</evidence>
<feature type="compositionally biased region" description="Basic residues" evidence="2">
    <location>
        <begin position="205"/>
        <end position="216"/>
    </location>
</feature>
<evidence type="ECO:0000256" key="2">
    <source>
        <dbReference type="SAM" id="MobiDB-lite"/>
    </source>
</evidence>
<dbReference type="PANTHER" id="PTHR37014:SF1">
    <property type="entry name" value="EXPRESSION LETHALITY PROTEIN HEL10, PUTATIVE (AFU_ORTHOLOGUE AFUA_1G06580)-RELATED"/>
    <property type="match status" value="1"/>
</dbReference>
<comment type="similarity">
    <text evidence="1">Belongs to the secreted LysM effector family.</text>
</comment>
<feature type="compositionally biased region" description="Gly residues" evidence="2">
    <location>
        <begin position="128"/>
        <end position="141"/>
    </location>
</feature>
<accession>A0A9P9J1G5</accession>
<dbReference type="SUPFAM" id="SSF54106">
    <property type="entry name" value="LysM domain"/>
    <property type="match status" value="1"/>
</dbReference>
<keyword evidence="5" id="KW-1185">Reference proteome</keyword>
<evidence type="ECO:0000259" key="3">
    <source>
        <dbReference type="PROSITE" id="PS51782"/>
    </source>
</evidence>
<dbReference type="SUPFAM" id="SSF51322">
    <property type="entry name" value="Cyanovirin-N"/>
    <property type="match status" value="1"/>
</dbReference>
<comment type="caution">
    <text evidence="4">The sequence shown here is derived from an EMBL/GenBank/DDBJ whole genome shotgun (WGS) entry which is preliminary data.</text>
</comment>
<dbReference type="Pfam" id="PF01476">
    <property type="entry name" value="LysM"/>
    <property type="match status" value="1"/>
</dbReference>
<gene>
    <name evidence="4" type="ORF">B0J13DRAFT_505160</name>
</gene>
<dbReference type="SMART" id="SM00257">
    <property type="entry name" value="LysM"/>
    <property type="match status" value="1"/>
</dbReference>
<dbReference type="PANTHER" id="PTHR37014">
    <property type="entry name" value="EXPRESSION LETHALITY PROTEIN HEL10, PUTATIVE (AFU_ORTHOLOGUE AFUA_1G06580)-RELATED"/>
    <property type="match status" value="1"/>
</dbReference>
<name>A0A9P9J1G5_9HYPO</name>
<proteinExistence type="inferred from homology"/>
<dbReference type="Gene3D" id="2.30.60.10">
    <property type="entry name" value="Cyanovirin-N"/>
    <property type="match status" value="1"/>
</dbReference>
<dbReference type="InterPro" id="IPR011058">
    <property type="entry name" value="Cyanovirin-N"/>
</dbReference>
<dbReference type="CDD" id="cd00118">
    <property type="entry name" value="LysM"/>
    <property type="match status" value="1"/>
</dbReference>
<dbReference type="Pfam" id="PF05433">
    <property type="entry name" value="Rick_17kDa_Anti"/>
    <property type="match status" value="1"/>
</dbReference>
<organism evidence="4 5">
    <name type="scientific">Dactylonectria estremocensis</name>
    <dbReference type="NCBI Taxonomy" id="1079267"/>
    <lineage>
        <taxon>Eukaryota</taxon>
        <taxon>Fungi</taxon>
        <taxon>Dikarya</taxon>
        <taxon>Ascomycota</taxon>
        <taxon>Pezizomycotina</taxon>
        <taxon>Sordariomycetes</taxon>
        <taxon>Hypocreomycetidae</taxon>
        <taxon>Hypocreales</taxon>
        <taxon>Nectriaceae</taxon>
        <taxon>Dactylonectria</taxon>
    </lineage>
</organism>
<dbReference type="InterPro" id="IPR036779">
    <property type="entry name" value="LysM_dom_sf"/>
</dbReference>
<dbReference type="InterPro" id="IPR018392">
    <property type="entry name" value="LysM"/>
</dbReference>
<feature type="region of interest" description="Disordered" evidence="2">
    <location>
        <begin position="159"/>
        <end position="241"/>
    </location>
</feature>
<protein>
    <submittedName>
        <fullName evidence="4">CVNH domain-containing protein</fullName>
    </submittedName>
</protein>
<feature type="compositionally biased region" description="Low complexity" evidence="2">
    <location>
        <begin position="41"/>
        <end position="77"/>
    </location>
</feature>
<dbReference type="SMART" id="SM01111">
    <property type="entry name" value="CVNH"/>
    <property type="match status" value="1"/>
</dbReference>
<feature type="region of interest" description="Disordered" evidence="2">
    <location>
        <begin position="1"/>
        <end position="122"/>
    </location>
</feature>
<evidence type="ECO:0000313" key="4">
    <source>
        <dbReference type="EMBL" id="KAH7139831.1"/>
    </source>
</evidence>
<evidence type="ECO:0000256" key="1">
    <source>
        <dbReference type="ARBA" id="ARBA00044955"/>
    </source>
</evidence>
<dbReference type="PROSITE" id="PS51782">
    <property type="entry name" value="LYSM"/>
    <property type="match status" value="1"/>
</dbReference>
<feature type="region of interest" description="Disordered" evidence="2">
    <location>
        <begin position="128"/>
        <end position="147"/>
    </location>
</feature>
<dbReference type="InterPro" id="IPR036673">
    <property type="entry name" value="Cyanovirin-N_sf"/>
</dbReference>
<dbReference type="AlphaFoldDB" id="A0A9P9J1G5"/>
<dbReference type="EMBL" id="JAGMUU010000014">
    <property type="protein sequence ID" value="KAH7139831.1"/>
    <property type="molecule type" value="Genomic_DNA"/>
</dbReference>
<sequence>MSGPNYYGNDPQRHQGGFQRPHDDNSPGGAGLAGDYYNEAQGGQQQRPQHQGQQYGGQQQHPQGSQYGQQQYGQQHQGNERRDDYRRDDDRRDDDRRNDDRRDNNRRDDDIGGPDGERGVMGALAGAAAGGFGGAKFGGKATGHSKTSAVVGALAGAFAGHKIQDTAEDWKDDRDEEKKKKEDDEKRRKEEEKRRRRDDDDERPHRRRSSRRSSHRRPQESRARGGHYAGHFTSTSRDIDLDDRDDYNLRASCKRHDGSYQSSTIALNTVLENDNGSFRWASSGGHGGGDRPNTVTVQQGDTLRGIAARFGCSFEEIARHNGVNNPDLIYPGQVLQVPGGNHGHGGGRPGHFGNSARNVRLVDGGQKLTAELRRENGDWVKSSIVLDEKIKNDNGTLRLV</sequence>